<dbReference type="Gene3D" id="1.10.10.1100">
    <property type="entry name" value="BFD-like [2Fe-2S]-binding domain"/>
    <property type="match status" value="2"/>
</dbReference>
<dbReference type="GO" id="GO:0051539">
    <property type="term" value="F:4 iron, 4 sulfur cluster binding"/>
    <property type="evidence" value="ECO:0007669"/>
    <property type="project" value="UniProtKB-KW"/>
</dbReference>
<keyword evidence="11 16" id="KW-0408">Iron</keyword>
<comment type="pathway">
    <text evidence="2">Nitrogen metabolism; nitrate reduction (assimilation).</text>
</comment>
<evidence type="ECO:0000313" key="22">
    <source>
        <dbReference type="EMBL" id="RDX02644.1"/>
    </source>
</evidence>
<dbReference type="InterPro" id="IPR012744">
    <property type="entry name" value="Nitri_red_NirB"/>
</dbReference>
<evidence type="ECO:0000313" key="23">
    <source>
        <dbReference type="Proteomes" id="UP000257055"/>
    </source>
</evidence>
<dbReference type="UniPathway" id="UPA00653"/>
<evidence type="ECO:0000259" key="19">
    <source>
        <dbReference type="Pfam" id="PF04324"/>
    </source>
</evidence>
<reference evidence="23" key="1">
    <citation type="submission" date="2015-04" db="EMBL/GenBank/DDBJ databases">
        <authorList>
            <person name="Schardt J."/>
            <person name="Mueller-Herbst S."/>
            <person name="Scherer S."/>
            <person name="Huptas C."/>
        </authorList>
    </citation>
    <scope>NUCLEOTIDE SEQUENCE [LARGE SCALE GENOMIC DNA]</scope>
    <source>
        <strain evidence="23">Kiel-L1</strain>
    </source>
</reference>
<feature type="binding site" evidence="16">
    <location>
        <position position="674"/>
    </location>
    <ligand>
        <name>[4Fe-4S] cluster</name>
        <dbReference type="ChEBI" id="CHEBI:49883"/>
    </ligand>
</feature>
<evidence type="ECO:0000256" key="4">
    <source>
        <dbReference type="ARBA" id="ARBA00022485"/>
    </source>
</evidence>
<feature type="domain" description="BFD-like [2Fe-2S]-binding" evidence="19">
    <location>
        <begin position="480"/>
        <end position="529"/>
    </location>
</feature>
<evidence type="ECO:0000256" key="8">
    <source>
        <dbReference type="ARBA" id="ARBA00022723"/>
    </source>
</evidence>
<evidence type="ECO:0000256" key="13">
    <source>
        <dbReference type="ARBA" id="ARBA00023063"/>
    </source>
</evidence>
<dbReference type="CDD" id="cd19943">
    <property type="entry name" value="NirB_Fer2_BFD-like_1"/>
    <property type="match status" value="1"/>
</dbReference>
<gene>
    <name evidence="22" type="ORF">UR08_03815</name>
</gene>
<dbReference type="InterPro" id="IPR005117">
    <property type="entry name" value="NiRdtase/SiRdtase_haem-b_fer"/>
</dbReference>
<feature type="domain" description="BFD-like [2Fe-2S]-binding" evidence="19">
    <location>
        <begin position="418"/>
        <end position="465"/>
    </location>
</feature>
<evidence type="ECO:0000256" key="6">
    <source>
        <dbReference type="ARBA" id="ARBA00022630"/>
    </source>
</evidence>
<keyword evidence="7" id="KW-0001">2Fe-2S</keyword>
<name>A0A3D8TWT8_9LIST</name>
<comment type="caution">
    <text evidence="22">The sequence shown here is derived from an EMBL/GenBank/DDBJ whole genome shotgun (WGS) entry which is preliminary data.</text>
</comment>
<dbReference type="InterPro" id="IPR016156">
    <property type="entry name" value="FAD/NAD-linked_Rdtase_dimer_sf"/>
</dbReference>
<evidence type="ECO:0000256" key="14">
    <source>
        <dbReference type="ARBA" id="ARBA00034078"/>
    </source>
</evidence>
<evidence type="ECO:0000256" key="16">
    <source>
        <dbReference type="PIRSR" id="PIRSR037149-1"/>
    </source>
</evidence>
<evidence type="ECO:0000256" key="11">
    <source>
        <dbReference type="ARBA" id="ARBA00023004"/>
    </source>
</evidence>
<dbReference type="InterPro" id="IPR006067">
    <property type="entry name" value="NO2/SO3_Rdtase_4Fe4S_dom"/>
</dbReference>
<dbReference type="FunFam" id="3.50.50.60:FF:000033">
    <property type="entry name" value="Nitrite reductase [NAD(P)H], large subunit"/>
    <property type="match status" value="1"/>
</dbReference>
<dbReference type="Gene3D" id="3.30.413.10">
    <property type="entry name" value="Sulfite Reductase Hemoprotein, domain 1"/>
    <property type="match status" value="1"/>
</dbReference>
<evidence type="ECO:0000259" key="20">
    <source>
        <dbReference type="Pfam" id="PF07992"/>
    </source>
</evidence>
<dbReference type="GO" id="GO:0050660">
    <property type="term" value="F:flavin adenine dinucleotide binding"/>
    <property type="evidence" value="ECO:0007669"/>
    <property type="project" value="UniProtKB-UniRule"/>
</dbReference>
<feature type="binding site" evidence="16">
    <location>
        <position position="678"/>
    </location>
    <ligand>
        <name>[4Fe-4S] cluster</name>
        <dbReference type="ChEBI" id="CHEBI:49883"/>
    </ligand>
</feature>
<evidence type="ECO:0000256" key="9">
    <source>
        <dbReference type="ARBA" id="ARBA00022827"/>
    </source>
</evidence>
<dbReference type="InterPro" id="IPR023753">
    <property type="entry name" value="FAD/NAD-binding_dom"/>
</dbReference>
<dbReference type="CDD" id="cd19944">
    <property type="entry name" value="NirB_Fer2_BFD-like_2"/>
    <property type="match status" value="1"/>
</dbReference>
<dbReference type="PANTHER" id="PTHR43809:SF1">
    <property type="entry name" value="NITRITE REDUCTASE (NADH) LARGE SUBUNIT"/>
    <property type="match status" value="1"/>
</dbReference>
<dbReference type="RefSeq" id="WP_115752334.1">
    <property type="nucleotide sequence ID" value="NZ_LARY01000001.1"/>
</dbReference>
<dbReference type="PANTHER" id="PTHR43809">
    <property type="entry name" value="NITRITE REDUCTASE (NADH) LARGE SUBUNIT"/>
    <property type="match status" value="1"/>
</dbReference>
<evidence type="ECO:0000256" key="3">
    <source>
        <dbReference type="ARBA" id="ARBA00010429"/>
    </source>
</evidence>
<dbReference type="SUPFAM" id="SSF51905">
    <property type="entry name" value="FAD/NAD(P)-binding domain"/>
    <property type="match status" value="2"/>
</dbReference>
<evidence type="ECO:0000256" key="7">
    <source>
        <dbReference type="ARBA" id="ARBA00022714"/>
    </source>
</evidence>
<dbReference type="Pfam" id="PF18267">
    <property type="entry name" value="Rubredoxin_C"/>
    <property type="match status" value="1"/>
</dbReference>
<dbReference type="PRINTS" id="PR00397">
    <property type="entry name" value="SIROHAEM"/>
</dbReference>
<dbReference type="Pfam" id="PF01077">
    <property type="entry name" value="NIR_SIR"/>
    <property type="match status" value="1"/>
</dbReference>
<dbReference type="InterPro" id="IPR007419">
    <property type="entry name" value="BFD-like_2Fe2S-bd_dom"/>
</dbReference>
<dbReference type="SUPFAM" id="SSF56014">
    <property type="entry name" value="Nitrite and sulphite reductase 4Fe-4S domain-like"/>
    <property type="match status" value="1"/>
</dbReference>
<comment type="cofactor">
    <cofactor evidence="1 15">
        <name>FAD</name>
        <dbReference type="ChEBI" id="CHEBI:57692"/>
    </cofactor>
</comment>
<comment type="cofactor">
    <cofactor evidence="16">
        <name>siroheme</name>
        <dbReference type="ChEBI" id="CHEBI:60052"/>
    </cofactor>
    <text evidence="16">Binds 1 siroheme per subunit.</text>
</comment>
<dbReference type="Pfam" id="PF04324">
    <property type="entry name" value="Fer2_BFD"/>
    <property type="match status" value="2"/>
</dbReference>
<feature type="binding site" description="axial binding residue" evidence="16">
    <location>
        <position position="678"/>
    </location>
    <ligand>
        <name>siroheme</name>
        <dbReference type="ChEBI" id="CHEBI:60052"/>
    </ligand>
    <ligandPart>
        <name>Fe</name>
        <dbReference type="ChEBI" id="CHEBI:18248"/>
    </ligandPart>
</feature>
<comment type="similarity">
    <text evidence="3">Belongs to the nitrite and sulfite reductase 4Fe-4S domain family.</text>
</comment>
<dbReference type="PRINTS" id="PR00411">
    <property type="entry name" value="PNDRDTASEI"/>
</dbReference>
<dbReference type="InterPro" id="IPR017121">
    <property type="entry name" value="Nitrite_Rdtase_lsu"/>
</dbReference>
<dbReference type="InterPro" id="IPR041854">
    <property type="entry name" value="BFD-like_2Fe2S-bd_dom_sf"/>
</dbReference>
<keyword evidence="13 15" id="KW-0534">Nitrate assimilation</keyword>
<feature type="binding site" evidence="16">
    <location>
        <position position="634"/>
    </location>
    <ligand>
        <name>[4Fe-4S] cluster</name>
        <dbReference type="ChEBI" id="CHEBI:49883"/>
    </ligand>
</feature>
<dbReference type="GO" id="GO:0098809">
    <property type="term" value="F:nitrite reductase activity"/>
    <property type="evidence" value="ECO:0007669"/>
    <property type="project" value="InterPro"/>
</dbReference>
<evidence type="ECO:0000256" key="1">
    <source>
        <dbReference type="ARBA" id="ARBA00001974"/>
    </source>
</evidence>
<proteinExistence type="inferred from homology"/>
<protein>
    <submittedName>
        <fullName evidence="22">Nitrite reductase</fullName>
    </submittedName>
</protein>
<organism evidence="22 23">
    <name type="scientific">Listeria kieliensis</name>
    <dbReference type="NCBI Taxonomy" id="1621700"/>
    <lineage>
        <taxon>Bacteria</taxon>
        <taxon>Bacillati</taxon>
        <taxon>Bacillota</taxon>
        <taxon>Bacilli</taxon>
        <taxon>Bacillales</taxon>
        <taxon>Listeriaceae</taxon>
        <taxon>Listeria</taxon>
    </lineage>
</organism>
<accession>A0A3D8TWT8</accession>
<dbReference type="SUPFAM" id="SSF55124">
    <property type="entry name" value="Nitrite/Sulfite reductase N-terminal domain-like"/>
    <property type="match status" value="1"/>
</dbReference>
<comment type="cofactor">
    <cofactor evidence="14">
        <name>[2Fe-2S] cluster</name>
        <dbReference type="ChEBI" id="CHEBI:190135"/>
    </cofactor>
</comment>
<keyword evidence="9 15" id="KW-0274">FAD</keyword>
<dbReference type="PIRSF" id="PIRSF037149">
    <property type="entry name" value="NirB"/>
    <property type="match status" value="1"/>
</dbReference>
<dbReference type="PRINTS" id="PR00368">
    <property type="entry name" value="FADPNR"/>
</dbReference>
<sequence length="804" mass="89121">MEKEKLVLVGNGMAGVRTIEEILERDPERYQMTIIGEEKYPNYNRIMLSNILQKKTTIEEIITNPFDWYEEMGIELFINNPATRLDTKKKEIELQNGERISYDKCILATGSRAFILPIPGSNLEGVAAFRTIEDTEKILAATNTYKKAAVIGGGLLGLEAAKGLVDQGMDVTVIHLENWLMETQLNEKAGALLKEDLEKQGLKFRMGAKTEEILGEKRVTGLRFADGTELETDLVIMSIGIRPETTLAKDAGLGVRRGICVDDYLATSDPFIFSVGECVEHRGTCYGLVAPLYEQAKVLADRLTDHETTGYEGSMTYTALKVSGCDLFSAGCIQASEDIKTIEAYDEWNHCYKKVFIQDNQVVGTILYGDTTEENRFLKLITQKLDISDLNPIALLAAANGEEDASNDVTSWDDSETVCGCNGVTKGTILHAIQDKELTSVADVTKHTKAGGSCGKCKDKIADLLGYALGGEAPVSSKGICGCTDLTRDEIVLKIHQKGLKSVAEVYQALHFKNPEGCSKCRPAINFYLNVAFPKEHQDEKASRYVNERLYANIQNDGTYSVIPRMRGGKTDPQQLLLIAKAAEKYDVPLVKITGSQRIGLYGVKKQDLPKIWKDLDMSAAEAYAKAVRSVKTCVGKNFCRFGTQDSMGLGIKLEERYEFIDTPHKFKMGISACPRSCAESCVKDFGVIGVENGFQIYIGGNGGTTVQESHFLETVETEEEVIEICGAFLEYYRETGVYAERTAPWIDRLGFDHVKDVLLDETKRAELLAKLEQAGKRDEPWRQTVQDKDLQQKLYTVGSGESK</sequence>
<evidence type="ECO:0000256" key="2">
    <source>
        <dbReference type="ARBA" id="ARBA00005096"/>
    </source>
</evidence>
<keyword evidence="10" id="KW-0560">Oxidoreductase</keyword>
<dbReference type="InterPro" id="IPR052034">
    <property type="entry name" value="NasD-like"/>
</dbReference>
<feature type="domain" description="FAD/NAD(P)-binding" evidence="20">
    <location>
        <begin position="5"/>
        <end position="279"/>
    </location>
</feature>
<keyword evidence="6 15" id="KW-0285">Flavoprotein</keyword>
<dbReference type="EMBL" id="LARY01000001">
    <property type="protein sequence ID" value="RDX02644.1"/>
    <property type="molecule type" value="Genomic_DNA"/>
</dbReference>
<feature type="domain" description="NADH-rubredoxin oxidoreductase C-terminal" evidence="21">
    <location>
        <begin position="318"/>
        <end position="384"/>
    </location>
</feature>
<evidence type="ECO:0000256" key="15">
    <source>
        <dbReference type="PIRNR" id="PIRNR037149"/>
    </source>
</evidence>
<evidence type="ECO:0000256" key="12">
    <source>
        <dbReference type="ARBA" id="ARBA00023014"/>
    </source>
</evidence>
<keyword evidence="23" id="KW-1185">Reference proteome</keyword>
<dbReference type="Gene3D" id="3.50.50.60">
    <property type="entry name" value="FAD/NAD(P)-binding domain"/>
    <property type="match status" value="2"/>
</dbReference>
<dbReference type="GO" id="GO:0051537">
    <property type="term" value="F:2 iron, 2 sulfur cluster binding"/>
    <property type="evidence" value="ECO:0007669"/>
    <property type="project" value="UniProtKB-KW"/>
</dbReference>
<evidence type="ECO:0000259" key="17">
    <source>
        <dbReference type="Pfam" id="PF01077"/>
    </source>
</evidence>
<dbReference type="Pfam" id="PF03460">
    <property type="entry name" value="NIR_SIR_ferr"/>
    <property type="match status" value="1"/>
</dbReference>
<dbReference type="InterPro" id="IPR041575">
    <property type="entry name" value="Rubredoxin_C"/>
</dbReference>
<comment type="cofactor">
    <cofactor evidence="16">
        <name>[4Fe-4S] cluster</name>
        <dbReference type="ChEBI" id="CHEBI:49883"/>
    </cofactor>
    <text evidence="16">Binds 1 [4Fe-4S] cluster per subunit.</text>
</comment>
<dbReference type="NCBIfam" id="TIGR02374">
    <property type="entry name" value="nitri_red_nirB"/>
    <property type="match status" value="1"/>
</dbReference>
<keyword evidence="5 16" id="KW-0349">Heme</keyword>
<evidence type="ECO:0000259" key="18">
    <source>
        <dbReference type="Pfam" id="PF03460"/>
    </source>
</evidence>
<keyword evidence="4 16" id="KW-0004">4Fe-4S</keyword>
<keyword evidence="8 16" id="KW-0479">Metal-binding</keyword>
<evidence type="ECO:0000256" key="5">
    <source>
        <dbReference type="ARBA" id="ARBA00022617"/>
    </source>
</evidence>
<evidence type="ECO:0000259" key="21">
    <source>
        <dbReference type="Pfam" id="PF18267"/>
    </source>
</evidence>
<dbReference type="Gene3D" id="3.30.390.30">
    <property type="match status" value="1"/>
</dbReference>
<dbReference type="GO" id="GO:0050661">
    <property type="term" value="F:NADP binding"/>
    <property type="evidence" value="ECO:0007669"/>
    <property type="project" value="UniProtKB-UniRule"/>
</dbReference>
<dbReference type="InterPro" id="IPR006066">
    <property type="entry name" value="NO2/SO3_Rdtase_FeS/sirohaem_BS"/>
</dbReference>
<feature type="domain" description="Nitrite/sulphite reductase 4Fe-4S" evidence="17">
    <location>
        <begin position="625"/>
        <end position="762"/>
    </location>
</feature>
<dbReference type="GO" id="GO:0046872">
    <property type="term" value="F:metal ion binding"/>
    <property type="evidence" value="ECO:0007669"/>
    <property type="project" value="UniProtKB-KW"/>
</dbReference>
<feature type="binding site" evidence="16">
    <location>
        <position position="640"/>
    </location>
    <ligand>
        <name>[4Fe-4S] cluster</name>
        <dbReference type="ChEBI" id="CHEBI:49883"/>
    </ligand>
</feature>
<keyword evidence="12 16" id="KW-0411">Iron-sulfur</keyword>
<dbReference type="Gene3D" id="3.90.480.20">
    <property type="match status" value="1"/>
</dbReference>
<dbReference type="GO" id="GO:0020037">
    <property type="term" value="F:heme binding"/>
    <property type="evidence" value="ECO:0007669"/>
    <property type="project" value="InterPro"/>
</dbReference>
<dbReference type="AlphaFoldDB" id="A0A3D8TWT8"/>
<dbReference type="Proteomes" id="UP000257055">
    <property type="component" value="Unassembled WGS sequence"/>
</dbReference>
<dbReference type="Pfam" id="PF07992">
    <property type="entry name" value="Pyr_redox_2"/>
    <property type="match status" value="1"/>
</dbReference>
<dbReference type="InterPro" id="IPR045854">
    <property type="entry name" value="NO2/SO3_Rdtase_4Fe4S_sf"/>
</dbReference>
<feature type="domain" description="Nitrite/Sulfite reductase ferredoxin-like" evidence="18">
    <location>
        <begin position="555"/>
        <end position="617"/>
    </location>
</feature>
<dbReference type="GO" id="GO:0042128">
    <property type="term" value="P:nitrate assimilation"/>
    <property type="evidence" value="ECO:0007669"/>
    <property type="project" value="UniProtKB-UniRule"/>
</dbReference>
<evidence type="ECO:0000256" key="10">
    <source>
        <dbReference type="ARBA" id="ARBA00023002"/>
    </source>
</evidence>
<dbReference type="InterPro" id="IPR036188">
    <property type="entry name" value="FAD/NAD-bd_sf"/>
</dbReference>
<dbReference type="InterPro" id="IPR036136">
    <property type="entry name" value="Nit/Sulf_reduc_fer-like_dom_sf"/>
</dbReference>